<protein>
    <submittedName>
        <fullName evidence="6">NAD(P)H-dependent oxidoreductase</fullName>
    </submittedName>
</protein>
<keyword evidence="7" id="KW-1185">Reference proteome</keyword>
<comment type="similarity">
    <text evidence="4">Belongs to the oxidoreductase MdaB family.</text>
</comment>
<evidence type="ECO:0000256" key="3">
    <source>
        <dbReference type="ARBA" id="ARBA00022827"/>
    </source>
</evidence>
<organism evidence="6 7">
    <name type="scientific">Fodinibius salsisoli</name>
    <dbReference type="NCBI Taxonomy" id="2820877"/>
    <lineage>
        <taxon>Bacteria</taxon>
        <taxon>Pseudomonadati</taxon>
        <taxon>Balneolota</taxon>
        <taxon>Balneolia</taxon>
        <taxon>Balneolales</taxon>
        <taxon>Balneolaceae</taxon>
        <taxon>Fodinibius</taxon>
    </lineage>
</organism>
<dbReference type="PANTHER" id="PTHR46305">
    <property type="match status" value="1"/>
</dbReference>
<dbReference type="InterPro" id="IPR029039">
    <property type="entry name" value="Flavoprotein-like_sf"/>
</dbReference>
<dbReference type="Proteomes" id="UP001207918">
    <property type="component" value="Unassembled WGS sequence"/>
</dbReference>
<keyword evidence="2" id="KW-0285">Flavoprotein</keyword>
<feature type="domain" description="Flavodoxin-like fold" evidence="5">
    <location>
        <begin position="3"/>
        <end position="182"/>
    </location>
</feature>
<dbReference type="EMBL" id="JAGGJA010000001">
    <property type="protein sequence ID" value="MCW9705552.1"/>
    <property type="molecule type" value="Genomic_DNA"/>
</dbReference>
<dbReference type="InterPro" id="IPR052397">
    <property type="entry name" value="NADPH-QR_MdaB"/>
</dbReference>
<evidence type="ECO:0000256" key="1">
    <source>
        <dbReference type="ARBA" id="ARBA00001974"/>
    </source>
</evidence>
<gene>
    <name evidence="6" type="ORF">J6I44_01735</name>
</gene>
<dbReference type="InterPro" id="IPR003680">
    <property type="entry name" value="Flavodoxin_fold"/>
</dbReference>
<dbReference type="PANTHER" id="PTHR46305:SF3">
    <property type="entry name" value="NADPH:QUINONE OXIDOREDUCTASE MDAB"/>
    <property type="match status" value="1"/>
</dbReference>
<sequence>MENVFIINGGQKFAHAKGKFNRTITDVTASFFTEIEGCNVIVTHTDEPYDPEDEVDKFIDADIIIYHTPIYWFQLPHGLKKYFDVVFREGHYNGIWTNDGRSSKNPEINYGTGGLLTDKKYMLTTSWNAPKGAFTIPDEFFMQKGVDEGPMFGFHRMNAYLGMEKLESFHFHDIVKNGEMETFKKEYKIHLKHTFAAQHAAIS</sequence>
<evidence type="ECO:0000259" key="5">
    <source>
        <dbReference type="Pfam" id="PF02525"/>
    </source>
</evidence>
<reference evidence="6 7" key="1">
    <citation type="submission" date="2021-03" db="EMBL/GenBank/DDBJ databases">
        <title>Aliifodinibius sp. nov., a new bacterium isolated from saline soil.</title>
        <authorList>
            <person name="Galisteo C."/>
            <person name="De La Haba R."/>
            <person name="Sanchez-Porro C."/>
            <person name="Ventosa A."/>
        </authorList>
    </citation>
    <scope>NUCLEOTIDE SEQUENCE [LARGE SCALE GENOMIC DNA]</scope>
    <source>
        <strain evidence="6 7">1BSP15-2V2</strain>
    </source>
</reference>
<dbReference type="Pfam" id="PF02525">
    <property type="entry name" value="Flavodoxin_2"/>
    <property type="match status" value="1"/>
</dbReference>
<comment type="cofactor">
    <cofactor evidence="1">
        <name>FAD</name>
        <dbReference type="ChEBI" id="CHEBI:57692"/>
    </cofactor>
</comment>
<evidence type="ECO:0000313" key="7">
    <source>
        <dbReference type="Proteomes" id="UP001207918"/>
    </source>
</evidence>
<evidence type="ECO:0000256" key="2">
    <source>
        <dbReference type="ARBA" id="ARBA00022630"/>
    </source>
</evidence>
<evidence type="ECO:0000256" key="4">
    <source>
        <dbReference type="ARBA" id="ARBA00037981"/>
    </source>
</evidence>
<evidence type="ECO:0000313" key="6">
    <source>
        <dbReference type="EMBL" id="MCW9705552.1"/>
    </source>
</evidence>
<proteinExistence type="inferred from homology"/>
<name>A0ABT3PI02_9BACT</name>
<keyword evidence="3" id="KW-0274">FAD</keyword>
<dbReference type="RefSeq" id="WP_265764216.1">
    <property type="nucleotide sequence ID" value="NZ_JAGGJA010000001.1"/>
</dbReference>
<dbReference type="SUPFAM" id="SSF52218">
    <property type="entry name" value="Flavoproteins"/>
    <property type="match status" value="1"/>
</dbReference>
<comment type="caution">
    <text evidence="6">The sequence shown here is derived from an EMBL/GenBank/DDBJ whole genome shotgun (WGS) entry which is preliminary data.</text>
</comment>
<dbReference type="Gene3D" id="3.40.50.360">
    <property type="match status" value="1"/>
</dbReference>
<accession>A0ABT3PI02</accession>